<dbReference type="SMART" id="SM00343">
    <property type="entry name" value="ZnF_C2HC"/>
    <property type="match status" value="2"/>
</dbReference>
<evidence type="ECO:0000256" key="2">
    <source>
        <dbReference type="SAM" id="MobiDB-lite"/>
    </source>
</evidence>
<sequence>MEIGMVRGPHGQCYRCGGAGHIARDCPSPEEETAGPSCCDSCGGRGHGQQDCWKNVRRQSLLTNVVKRRRQQEEEKEKGKERALARFMCLRMRRNPNQSRKRRTRRSTRLHKAQTPCSKSGARSACRRRQRSAWRLGKTGCSERKRAANK</sequence>
<dbReference type="InterPro" id="IPR001878">
    <property type="entry name" value="Znf_CCHC"/>
</dbReference>
<dbReference type="Pfam" id="PF00098">
    <property type="entry name" value="zf-CCHC"/>
    <property type="match status" value="1"/>
</dbReference>
<keyword evidence="1" id="KW-0863">Zinc-finger</keyword>
<protein>
    <recommendedName>
        <fullName evidence="3">CCHC-type domain-containing protein</fullName>
    </recommendedName>
</protein>
<dbReference type="GO" id="GO:0003676">
    <property type="term" value="F:nucleic acid binding"/>
    <property type="evidence" value="ECO:0007669"/>
    <property type="project" value="InterPro"/>
</dbReference>
<comment type="caution">
    <text evidence="4">The sequence shown here is derived from an EMBL/GenBank/DDBJ whole genome shotgun (WGS) entry which is preliminary data.</text>
</comment>
<keyword evidence="1" id="KW-0479">Metal-binding</keyword>
<evidence type="ECO:0000313" key="5">
    <source>
        <dbReference type="Proteomes" id="UP000654075"/>
    </source>
</evidence>
<proteinExistence type="predicted"/>
<dbReference type="AlphaFoldDB" id="A0A813HJ36"/>
<evidence type="ECO:0000313" key="4">
    <source>
        <dbReference type="EMBL" id="CAE8637709.1"/>
    </source>
</evidence>
<feature type="region of interest" description="Disordered" evidence="2">
    <location>
        <begin position="91"/>
        <end position="132"/>
    </location>
</feature>
<keyword evidence="5" id="KW-1185">Reference proteome</keyword>
<dbReference type="OrthoDB" id="313546at2759"/>
<feature type="domain" description="CCHC-type" evidence="3">
    <location>
        <begin position="13"/>
        <end position="28"/>
    </location>
</feature>
<dbReference type="PROSITE" id="PS50158">
    <property type="entry name" value="ZF_CCHC"/>
    <property type="match status" value="1"/>
</dbReference>
<feature type="compositionally biased region" description="Basic residues" evidence="2">
    <location>
        <begin position="91"/>
        <end position="112"/>
    </location>
</feature>
<evidence type="ECO:0000256" key="1">
    <source>
        <dbReference type="PROSITE-ProRule" id="PRU00047"/>
    </source>
</evidence>
<dbReference type="GO" id="GO:0008270">
    <property type="term" value="F:zinc ion binding"/>
    <property type="evidence" value="ECO:0007669"/>
    <property type="project" value="UniProtKB-KW"/>
</dbReference>
<organism evidence="4 5">
    <name type="scientific">Polarella glacialis</name>
    <name type="common">Dinoflagellate</name>
    <dbReference type="NCBI Taxonomy" id="89957"/>
    <lineage>
        <taxon>Eukaryota</taxon>
        <taxon>Sar</taxon>
        <taxon>Alveolata</taxon>
        <taxon>Dinophyceae</taxon>
        <taxon>Suessiales</taxon>
        <taxon>Suessiaceae</taxon>
        <taxon>Polarella</taxon>
    </lineage>
</organism>
<dbReference type="InterPro" id="IPR036875">
    <property type="entry name" value="Znf_CCHC_sf"/>
</dbReference>
<keyword evidence="1" id="KW-0862">Zinc</keyword>
<dbReference type="EMBL" id="CAJNNV010031754">
    <property type="protein sequence ID" value="CAE8637709.1"/>
    <property type="molecule type" value="Genomic_DNA"/>
</dbReference>
<evidence type="ECO:0000259" key="3">
    <source>
        <dbReference type="PROSITE" id="PS50158"/>
    </source>
</evidence>
<accession>A0A813HJ36</accession>
<reference evidence="4" key="1">
    <citation type="submission" date="2021-02" db="EMBL/GenBank/DDBJ databases">
        <authorList>
            <person name="Dougan E. K."/>
            <person name="Rhodes N."/>
            <person name="Thang M."/>
            <person name="Chan C."/>
        </authorList>
    </citation>
    <scope>NUCLEOTIDE SEQUENCE</scope>
</reference>
<dbReference type="Proteomes" id="UP000654075">
    <property type="component" value="Unassembled WGS sequence"/>
</dbReference>
<dbReference type="Gene3D" id="4.10.60.10">
    <property type="entry name" value="Zinc finger, CCHC-type"/>
    <property type="match status" value="1"/>
</dbReference>
<dbReference type="SUPFAM" id="SSF57756">
    <property type="entry name" value="Retrovirus zinc finger-like domains"/>
    <property type="match status" value="1"/>
</dbReference>
<name>A0A813HJ36_POLGL</name>
<gene>
    <name evidence="4" type="ORF">PGLA1383_LOCUS53038</name>
</gene>